<dbReference type="InterPro" id="IPR012918">
    <property type="entry name" value="RTP801-like"/>
</dbReference>
<keyword evidence="4" id="KW-0963">Cytoplasm</keyword>
<evidence type="ECO:0008006" key="9">
    <source>
        <dbReference type="Google" id="ProtNLM"/>
    </source>
</evidence>
<dbReference type="GO" id="GO:0045926">
    <property type="term" value="P:negative regulation of growth"/>
    <property type="evidence" value="ECO:0007669"/>
    <property type="project" value="UniProtKB-ARBA"/>
</dbReference>
<dbReference type="GO" id="GO:0008258">
    <property type="term" value="P:head involution"/>
    <property type="evidence" value="ECO:0007669"/>
    <property type="project" value="UniProtKB-ARBA"/>
</dbReference>
<dbReference type="InterPro" id="IPR038281">
    <property type="entry name" value="RTP801-like_C_sf"/>
</dbReference>
<evidence type="ECO:0000256" key="2">
    <source>
        <dbReference type="ARBA" id="ARBA00010670"/>
    </source>
</evidence>
<comment type="subcellular location">
    <subcellularLocation>
        <location evidence="1">Cytoplasm</location>
    </subcellularLocation>
</comment>
<dbReference type="EMBL" id="JAPWTK010000014">
    <property type="protein sequence ID" value="KAJ8959215.1"/>
    <property type="molecule type" value="Genomic_DNA"/>
</dbReference>
<comment type="similarity">
    <text evidence="2">Belongs to the DDIT4 family.</text>
</comment>
<protein>
    <recommendedName>
        <fullName evidence="9">Protein charybde</fullName>
    </recommendedName>
</protein>
<sequence>MVPFTYIDMTRRPQKEWVYRYWTTHHDLANNQHISSPVSREPCEEGDHQAAGAAVEALSRRIEAELRAAKRTHLACGEVLLPCGLLQRIASDIVSMAESEPCGLRGCRLYLLFEASAPASSASCASPERRRSIRLGAVHCDPATASTFELYLTLRQSSTGWHFLPQFIRNLTRGGTIVVSPAYTLSKKKLYRSYREE</sequence>
<evidence type="ECO:0000256" key="3">
    <source>
        <dbReference type="ARBA" id="ARBA00022473"/>
    </source>
</evidence>
<evidence type="ECO:0000313" key="8">
    <source>
        <dbReference type="Proteomes" id="UP001162162"/>
    </source>
</evidence>
<dbReference type="Pfam" id="PF07809">
    <property type="entry name" value="RTP801_C"/>
    <property type="match status" value="1"/>
</dbReference>
<dbReference type="FunFam" id="3.90.470.40:FF:000003">
    <property type="entry name" value="Charybde, isoform E"/>
    <property type="match status" value="1"/>
</dbReference>
<dbReference type="GO" id="GO:0005737">
    <property type="term" value="C:cytoplasm"/>
    <property type="evidence" value="ECO:0007669"/>
    <property type="project" value="UniProtKB-SubCell"/>
</dbReference>
<dbReference type="GO" id="GO:0006915">
    <property type="term" value="P:apoptotic process"/>
    <property type="evidence" value="ECO:0007669"/>
    <property type="project" value="UniProtKB-KW"/>
</dbReference>
<keyword evidence="3" id="KW-0217">Developmental protein</keyword>
<evidence type="ECO:0000256" key="1">
    <source>
        <dbReference type="ARBA" id="ARBA00004496"/>
    </source>
</evidence>
<dbReference type="GO" id="GO:0032006">
    <property type="term" value="P:regulation of TOR signaling"/>
    <property type="evidence" value="ECO:0007669"/>
    <property type="project" value="UniProtKB-ARBA"/>
</dbReference>
<name>A0AAV8Z581_9CUCU</name>
<evidence type="ECO:0000256" key="5">
    <source>
        <dbReference type="ARBA" id="ARBA00022703"/>
    </source>
</evidence>
<dbReference type="GO" id="GO:0009968">
    <property type="term" value="P:negative regulation of signal transduction"/>
    <property type="evidence" value="ECO:0007669"/>
    <property type="project" value="InterPro"/>
</dbReference>
<reference evidence="7" key="1">
    <citation type="journal article" date="2023" name="Insect Mol. Biol.">
        <title>Genome sequencing provides insights into the evolution of gene families encoding plant cell wall-degrading enzymes in longhorned beetles.</title>
        <authorList>
            <person name="Shin N.R."/>
            <person name="Okamura Y."/>
            <person name="Kirsch R."/>
            <person name="Pauchet Y."/>
        </authorList>
    </citation>
    <scope>NUCLEOTIDE SEQUENCE</scope>
    <source>
        <strain evidence="7">AMC_N1</strain>
    </source>
</reference>
<dbReference type="PANTHER" id="PTHR12478">
    <property type="entry name" value="DNA-DAMAGE-INDUCIBLE TRANSCRIPT 4 PROTEIN DDIT4"/>
    <property type="match status" value="1"/>
</dbReference>
<accession>A0AAV8Z581</accession>
<dbReference type="PANTHER" id="PTHR12478:SF16">
    <property type="entry name" value="PROTEIN CHARYBDE-RELATED"/>
    <property type="match status" value="1"/>
</dbReference>
<gene>
    <name evidence="7" type="ORF">NQ318_022477</name>
</gene>
<comment type="function">
    <text evidence="6">Inhibits cell growth by regulating the Tor pathway upstream of the Tsc1-Tsc2 complex and downstream of Akt1. Acts as a cell death activator during head development.</text>
</comment>
<evidence type="ECO:0000256" key="4">
    <source>
        <dbReference type="ARBA" id="ARBA00022490"/>
    </source>
</evidence>
<organism evidence="7 8">
    <name type="scientific">Aromia moschata</name>
    <dbReference type="NCBI Taxonomy" id="1265417"/>
    <lineage>
        <taxon>Eukaryota</taxon>
        <taxon>Metazoa</taxon>
        <taxon>Ecdysozoa</taxon>
        <taxon>Arthropoda</taxon>
        <taxon>Hexapoda</taxon>
        <taxon>Insecta</taxon>
        <taxon>Pterygota</taxon>
        <taxon>Neoptera</taxon>
        <taxon>Endopterygota</taxon>
        <taxon>Coleoptera</taxon>
        <taxon>Polyphaga</taxon>
        <taxon>Cucujiformia</taxon>
        <taxon>Chrysomeloidea</taxon>
        <taxon>Cerambycidae</taxon>
        <taxon>Cerambycinae</taxon>
        <taxon>Callichromatini</taxon>
        <taxon>Aromia</taxon>
    </lineage>
</organism>
<dbReference type="AlphaFoldDB" id="A0AAV8Z581"/>
<evidence type="ECO:0000256" key="6">
    <source>
        <dbReference type="ARBA" id="ARBA00059352"/>
    </source>
</evidence>
<dbReference type="Proteomes" id="UP001162162">
    <property type="component" value="Unassembled WGS sequence"/>
</dbReference>
<keyword evidence="5" id="KW-0053">Apoptosis</keyword>
<comment type="caution">
    <text evidence="7">The sequence shown here is derived from an EMBL/GenBank/DDBJ whole genome shotgun (WGS) entry which is preliminary data.</text>
</comment>
<keyword evidence="8" id="KW-1185">Reference proteome</keyword>
<dbReference type="Gene3D" id="3.90.470.40">
    <property type="entry name" value="RTP801-like"/>
    <property type="match status" value="1"/>
</dbReference>
<proteinExistence type="inferred from homology"/>
<evidence type="ECO:0000313" key="7">
    <source>
        <dbReference type="EMBL" id="KAJ8959215.1"/>
    </source>
</evidence>
<dbReference type="GO" id="GO:0006979">
    <property type="term" value="P:response to oxidative stress"/>
    <property type="evidence" value="ECO:0007669"/>
    <property type="project" value="UniProtKB-ARBA"/>
</dbReference>